<gene>
    <name evidence="2" type="ORF">ERS007661_03732</name>
    <name evidence="3" type="ORF">ERS007720_04506</name>
</gene>
<evidence type="ECO:0000313" key="2">
    <source>
        <dbReference type="EMBL" id="CNW25571.1"/>
    </source>
</evidence>
<organism evidence="3 5">
    <name type="scientific">Mycobacterium tuberculosis</name>
    <dbReference type="NCBI Taxonomy" id="1773"/>
    <lineage>
        <taxon>Bacteria</taxon>
        <taxon>Bacillati</taxon>
        <taxon>Actinomycetota</taxon>
        <taxon>Actinomycetes</taxon>
        <taxon>Mycobacteriales</taxon>
        <taxon>Mycobacteriaceae</taxon>
        <taxon>Mycobacterium</taxon>
        <taxon>Mycobacterium tuberculosis complex</taxon>
    </lineage>
</organism>
<dbReference type="EMBL" id="CSAJ01000980">
    <property type="protein sequence ID" value="COX43652.1"/>
    <property type="molecule type" value="Genomic_DNA"/>
</dbReference>
<dbReference type="EMBL" id="CQQC01001802">
    <property type="protein sequence ID" value="CNW25571.1"/>
    <property type="molecule type" value="Genomic_DNA"/>
</dbReference>
<reference evidence="4 5" key="1">
    <citation type="submission" date="2015-03" db="EMBL/GenBank/DDBJ databases">
        <authorList>
            <consortium name="Pathogen Informatics"/>
        </authorList>
    </citation>
    <scope>NUCLEOTIDE SEQUENCE [LARGE SCALE GENOMIC DNA]</scope>
    <source>
        <strain evidence="2 4">D00501624</strain>
        <strain evidence="3 5">M09401471</strain>
    </source>
</reference>
<evidence type="ECO:0000256" key="1">
    <source>
        <dbReference type="SAM" id="MobiDB-lite"/>
    </source>
</evidence>
<feature type="region of interest" description="Disordered" evidence="1">
    <location>
        <begin position="1"/>
        <end position="32"/>
    </location>
</feature>
<name>A0A655JQQ3_MYCTX</name>
<dbReference type="Proteomes" id="UP000044938">
    <property type="component" value="Unassembled WGS sequence"/>
</dbReference>
<evidence type="ECO:0000313" key="4">
    <source>
        <dbReference type="Proteomes" id="UP000039217"/>
    </source>
</evidence>
<evidence type="ECO:0000313" key="3">
    <source>
        <dbReference type="EMBL" id="COX43652.1"/>
    </source>
</evidence>
<dbReference type="AlphaFoldDB" id="A0A655JQQ3"/>
<accession>A0A655JQQ3</accession>
<protein>
    <submittedName>
        <fullName evidence="3">Uncharacterized protein</fullName>
    </submittedName>
</protein>
<evidence type="ECO:0000313" key="5">
    <source>
        <dbReference type="Proteomes" id="UP000044938"/>
    </source>
</evidence>
<dbReference type="Proteomes" id="UP000039217">
    <property type="component" value="Unassembled WGS sequence"/>
</dbReference>
<sequence>MVLPAPVGPTIATVLPGSATSDRSRITGVPGR</sequence>
<proteinExistence type="predicted"/>